<feature type="chain" id="PRO_5044588781" description="coagulation factor Xa" evidence="17">
    <location>
        <begin position="18"/>
        <end position="501"/>
    </location>
</feature>
<evidence type="ECO:0000259" key="20">
    <source>
        <dbReference type="PROSITE" id="PS50998"/>
    </source>
</evidence>
<dbReference type="STRING" id="30732.ENSOMEP00000016086"/>
<evidence type="ECO:0000256" key="12">
    <source>
        <dbReference type="ARBA" id="ARBA00023157"/>
    </source>
</evidence>
<keyword evidence="23" id="KW-1185">Reference proteome</keyword>
<dbReference type="InterPro" id="IPR001881">
    <property type="entry name" value="EGF-like_Ca-bd_dom"/>
</dbReference>
<dbReference type="SMART" id="SM00179">
    <property type="entry name" value="EGF_CA"/>
    <property type="match status" value="1"/>
</dbReference>
<evidence type="ECO:0000313" key="21">
    <source>
        <dbReference type="EMBL" id="KAF6734922.1"/>
    </source>
</evidence>
<keyword evidence="7 16" id="KW-0645">Protease</keyword>
<dbReference type="CDD" id="cd00190">
    <property type="entry name" value="Tryp_SPc"/>
    <property type="match status" value="1"/>
</dbReference>
<dbReference type="InterPro" id="IPR033116">
    <property type="entry name" value="TRYPSIN_SER"/>
</dbReference>
<dbReference type="OMA" id="QKDWAEA"/>
<dbReference type="PRINTS" id="PR00001">
    <property type="entry name" value="GLABLOOD"/>
</dbReference>
<dbReference type="GeneTree" id="ENSGT00940000157694"/>
<keyword evidence="5" id="KW-0964">Secreted</keyword>
<dbReference type="SMART" id="SM00020">
    <property type="entry name" value="Tryp_SPc"/>
    <property type="match status" value="1"/>
</dbReference>
<evidence type="ECO:0000256" key="11">
    <source>
        <dbReference type="ARBA" id="ARBA00022837"/>
    </source>
</evidence>
<feature type="domain" description="Gla" evidence="20">
    <location>
        <begin position="35"/>
        <end position="81"/>
    </location>
</feature>
<feature type="domain" description="EGF-like" evidence="18">
    <location>
        <begin position="81"/>
        <end position="117"/>
    </location>
</feature>
<dbReference type="Proteomes" id="UP000261560">
    <property type="component" value="Unplaced"/>
</dbReference>
<dbReference type="InterPro" id="IPR001314">
    <property type="entry name" value="Peptidase_S1A"/>
</dbReference>
<dbReference type="PaxDb" id="30732-ENSOMEP00000016086"/>
<dbReference type="PROSITE" id="PS50998">
    <property type="entry name" value="GLA_2"/>
    <property type="match status" value="1"/>
</dbReference>
<keyword evidence="6 15" id="KW-0245">EGF-like domain</keyword>
<dbReference type="AlphaFoldDB" id="A0A3B3CDT3"/>
<dbReference type="FunFam" id="2.40.10.10:FF:000013">
    <property type="entry name" value="Coagulation factor X"/>
    <property type="match status" value="1"/>
</dbReference>
<dbReference type="InterPro" id="IPR000742">
    <property type="entry name" value="EGF"/>
</dbReference>
<dbReference type="GO" id="GO:0004252">
    <property type="term" value="F:serine-type endopeptidase activity"/>
    <property type="evidence" value="ECO:0007669"/>
    <property type="project" value="UniProtKB-EC"/>
</dbReference>
<comment type="caution">
    <text evidence="15">Lacks conserved residue(s) required for the propagation of feature annotation.</text>
</comment>
<sequence>MLWRLGLLLLTLHLASAHVFIDGTTANKVLTRPRRANSFFEELKQGNLERECVEERCDKEEAREIFENNEKTNEFWNIYFDGDSCLSKPCANNGLCKDGIGSYSCYCPEGFKGYNCEIVIPQLCENKNGGCEHFCHVYNRGVQCSCADGYYLAPNYKNCHSNKTFKCGAIVSDKVRTIFRYDRNSTQANATELSGNETFAEVANERYMLTDEAATLSSSSNGSQTRLEFVVEENIVPQRAKHNRIVNGEDCPPGECPWQALLLNEDDEGFCGGTILNEYIILSAAHCMNQTRYIYVKLGKFDVLKKETYEATHRVATIITHSKYTPLTYNNDIALIKLETPIKFTKYILPACLPEPEFAEKVLMRQPEGLVSGFGRLGEGRAPSTILQRLSVPYVDRHICRESTPLEILPRMFCAGYDNDPKDACQGDSGGPHVTRYHDTYFVTGIVSWGEGCARKDKYGVYTQVSKYIHWIRAATNSLMAKNRISQRQKRHDGVIQRLVL</sequence>
<evidence type="ECO:0000256" key="17">
    <source>
        <dbReference type="SAM" id="SignalP"/>
    </source>
</evidence>
<dbReference type="Ensembl" id="ENSOMET00000024506.1">
    <property type="protein sequence ID" value="ENSOMEP00000016086.1"/>
    <property type="gene ID" value="ENSOMEG00000017732.1"/>
</dbReference>
<dbReference type="InterPro" id="IPR012224">
    <property type="entry name" value="Pept_S1A_FX"/>
</dbReference>
<dbReference type="Gene3D" id="2.40.10.10">
    <property type="entry name" value="Trypsin-like serine proteases"/>
    <property type="match status" value="2"/>
</dbReference>
<dbReference type="Pfam" id="PF00594">
    <property type="entry name" value="Gla"/>
    <property type="match status" value="1"/>
</dbReference>
<keyword evidence="10 16" id="KW-0378">Hydrolase</keyword>
<dbReference type="Gene3D" id="2.10.25.10">
    <property type="entry name" value="Laminin"/>
    <property type="match status" value="2"/>
</dbReference>
<evidence type="ECO:0000256" key="5">
    <source>
        <dbReference type="ARBA" id="ARBA00022525"/>
    </source>
</evidence>
<dbReference type="FunFam" id="2.10.25.10:FF:000162">
    <property type="entry name" value="Coagulation factor X (Predicted)"/>
    <property type="match status" value="1"/>
</dbReference>
<dbReference type="InterPro" id="IPR043504">
    <property type="entry name" value="Peptidase_S1_PA_chymotrypsin"/>
</dbReference>
<dbReference type="SMART" id="SM00069">
    <property type="entry name" value="GLA"/>
    <property type="match status" value="1"/>
</dbReference>
<feature type="active site" description="Charge relay system" evidence="14">
    <location>
        <position position="332"/>
    </location>
</feature>
<dbReference type="PIRSF" id="PIRSF001143">
    <property type="entry name" value="Factor_X"/>
    <property type="match status" value="1"/>
</dbReference>
<evidence type="ECO:0000256" key="10">
    <source>
        <dbReference type="ARBA" id="ARBA00022801"/>
    </source>
</evidence>
<dbReference type="InterPro" id="IPR035972">
    <property type="entry name" value="GLA-like_dom_SF"/>
</dbReference>
<dbReference type="SUPFAM" id="SSF57630">
    <property type="entry name" value="GLA-domain"/>
    <property type="match status" value="1"/>
</dbReference>
<dbReference type="InterPro" id="IPR000294">
    <property type="entry name" value="GLA_domain"/>
</dbReference>
<evidence type="ECO:0000256" key="9">
    <source>
        <dbReference type="ARBA" id="ARBA00022737"/>
    </source>
</evidence>
<dbReference type="PROSITE" id="PS00022">
    <property type="entry name" value="EGF_1"/>
    <property type="match status" value="1"/>
</dbReference>
<dbReference type="InterPro" id="IPR009030">
    <property type="entry name" value="Growth_fac_rcpt_cys_sf"/>
</dbReference>
<dbReference type="Proteomes" id="UP000646548">
    <property type="component" value="Unassembled WGS sequence"/>
</dbReference>
<keyword evidence="11" id="KW-0106">Calcium</keyword>
<reference evidence="22" key="1">
    <citation type="submission" date="2025-05" db="UniProtKB">
        <authorList>
            <consortium name="Ensembl"/>
        </authorList>
    </citation>
    <scope>IDENTIFICATION</scope>
</reference>
<evidence type="ECO:0000256" key="4">
    <source>
        <dbReference type="ARBA" id="ARBA00022479"/>
    </source>
</evidence>
<dbReference type="InterPro" id="IPR009003">
    <property type="entry name" value="Peptidase_S1_PA"/>
</dbReference>
<dbReference type="InterPro" id="IPR001254">
    <property type="entry name" value="Trypsin_dom"/>
</dbReference>
<dbReference type="PRINTS" id="PR00722">
    <property type="entry name" value="CHYMOTRYPSIN"/>
</dbReference>
<dbReference type="FunFam" id="4.10.740.10:FF:000001">
    <property type="entry name" value="vitamin K-dependent protein S"/>
    <property type="match status" value="1"/>
</dbReference>
<keyword evidence="8 17" id="KW-0732">Signal</keyword>
<evidence type="ECO:0000259" key="18">
    <source>
        <dbReference type="PROSITE" id="PS50026"/>
    </source>
</evidence>
<feature type="domain" description="Peptidase S1" evidence="19">
    <location>
        <begin position="245"/>
        <end position="477"/>
    </location>
</feature>
<gene>
    <name evidence="21" type="ORF">FQA47_022220</name>
</gene>
<protein>
    <recommendedName>
        <fullName evidence="3">coagulation factor Xa</fullName>
        <ecNumber evidence="3">3.4.21.6</ecNumber>
    </recommendedName>
</protein>
<dbReference type="InterPro" id="IPR000152">
    <property type="entry name" value="EGF-type_Asp/Asn_hydroxyl_site"/>
</dbReference>
<evidence type="ECO:0000256" key="13">
    <source>
        <dbReference type="ARBA" id="ARBA00023180"/>
    </source>
</evidence>
<evidence type="ECO:0000256" key="15">
    <source>
        <dbReference type="PROSITE-ProRule" id="PRU00076"/>
    </source>
</evidence>
<dbReference type="InterPro" id="IPR017857">
    <property type="entry name" value="Coagulation_fac-like_Gla_dom"/>
</dbReference>
<keyword evidence="16" id="KW-0720">Serine protease</keyword>
<keyword evidence="12 15" id="KW-1015">Disulfide bond</keyword>
<dbReference type="Pfam" id="PF14670">
    <property type="entry name" value="FXa_inhibition"/>
    <property type="match status" value="1"/>
</dbReference>
<dbReference type="InterPro" id="IPR018114">
    <property type="entry name" value="TRYPSIN_HIS"/>
</dbReference>
<reference evidence="21" key="2">
    <citation type="journal article" name="BMC Genomics">
        <title>Long-read sequencing and de novo genome assembly of marine medaka (Oryzias melastigma).</title>
        <authorList>
            <person name="Liang P."/>
            <person name="Saqib H.S.A."/>
            <person name="Ni X."/>
            <person name="Shen Y."/>
        </authorList>
    </citation>
    <scope>NUCLEOTIDE SEQUENCE</scope>
    <source>
        <strain evidence="21">Bigg-433</strain>
    </source>
</reference>
<dbReference type="SUPFAM" id="SSF57184">
    <property type="entry name" value="Growth factor receptor domain"/>
    <property type="match status" value="1"/>
</dbReference>
<evidence type="ECO:0000256" key="8">
    <source>
        <dbReference type="ARBA" id="ARBA00022729"/>
    </source>
</evidence>
<comment type="catalytic activity">
    <reaction evidence="1">
        <text>Selective cleavage of Arg-|-Thr and then Arg-|-Ile bonds in prothrombin to form thrombin.</text>
        <dbReference type="EC" id="3.4.21.6"/>
    </reaction>
</comment>
<evidence type="ECO:0000256" key="16">
    <source>
        <dbReference type="RuleBase" id="RU363034"/>
    </source>
</evidence>
<dbReference type="Gene3D" id="4.10.740.10">
    <property type="entry name" value="Coagulation Factor IX"/>
    <property type="match status" value="1"/>
</dbReference>
<dbReference type="EC" id="3.4.21.6" evidence="3"/>
<name>A0A3B3CDT3_ORYME</name>
<comment type="subcellular location">
    <subcellularLocation>
        <location evidence="2">Secreted</location>
    </subcellularLocation>
</comment>
<dbReference type="PROSITE" id="PS00135">
    <property type="entry name" value="TRYPSIN_SER"/>
    <property type="match status" value="1"/>
</dbReference>
<dbReference type="PROSITE" id="PS01186">
    <property type="entry name" value="EGF_2"/>
    <property type="match status" value="1"/>
</dbReference>
<dbReference type="PANTHER" id="PTHR24278:SF28">
    <property type="entry name" value="COAGULATION FACTOR X"/>
    <property type="match status" value="1"/>
</dbReference>
<dbReference type="PROSITE" id="PS50240">
    <property type="entry name" value="TRYPSIN_DOM"/>
    <property type="match status" value="1"/>
</dbReference>
<evidence type="ECO:0000256" key="6">
    <source>
        <dbReference type="ARBA" id="ARBA00022536"/>
    </source>
</evidence>
<evidence type="ECO:0000256" key="1">
    <source>
        <dbReference type="ARBA" id="ARBA00001239"/>
    </source>
</evidence>
<dbReference type="PRINTS" id="PR00010">
    <property type="entry name" value="EGFBLOOD"/>
</dbReference>
<dbReference type="GO" id="GO:0005509">
    <property type="term" value="F:calcium ion binding"/>
    <property type="evidence" value="ECO:0007669"/>
    <property type="project" value="InterPro"/>
</dbReference>
<dbReference type="Pfam" id="PF00008">
    <property type="entry name" value="EGF"/>
    <property type="match status" value="1"/>
</dbReference>
<dbReference type="GO" id="GO:0005615">
    <property type="term" value="C:extracellular space"/>
    <property type="evidence" value="ECO:0007669"/>
    <property type="project" value="TreeGrafter"/>
</dbReference>
<keyword evidence="9" id="KW-0677">Repeat</keyword>
<dbReference type="GO" id="GO:0007596">
    <property type="term" value="P:blood coagulation"/>
    <property type="evidence" value="ECO:0007669"/>
    <property type="project" value="InterPro"/>
</dbReference>
<keyword evidence="4" id="KW-0301">Gamma-carboxyglutamic acid</keyword>
<dbReference type="PROSITE" id="PS00011">
    <property type="entry name" value="GLA_1"/>
    <property type="match status" value="1"/>
</dbReference>
<organism evidence="22 23">
    <name type="scientific">Oryzias melastigma</name>
    <name type="common">Marine medaka</name>
    <dbReference type="NCBI Taxonomy" id="30732"/>
    <lineage>
        <taxon>Eukaryota</taxon>
        <taxon>Metazoa</taxon>
        <taxon>Chordata</taxon>
        <taxon>Craniata</taxon>
        <taxon>Vertebrata</taxon>
        <taxon>Euteleostomi</taxon>
        <taxon>Actinopterygii</taxon>
        <taxon>Neopterygii</taxon>
        <taxon>Teleostei</taxon>
        <taxon>Neoteleostei</taxon>
        <taxon>Acanthomorphata</taxon>
        <taxon>Ovalentaria</taxon>
        <taxon>Atherinomorphae</taxon>
        <taxon>Beloniformes</taxon>
        <taxon>Adrianichthyidae</taxon>
        <taxon>Oryziinae</taxon>
        <taxon>Oryzias</taxon>
    </lineage>
</organism>
<dbReference type="PANTHER" id="PTHR24278">
    <property type="entry name" value="COAGULATION FACTOR"/>
    <property type="match status" value="1"/>
</dbReference>
<proteinExistence type="predicted"/>
<dbReference type="InterPro" id="IPR050442">
    <property type="entry name" value="Peptidase_S1_coag_factors"/>
</dbReference>
<dbReference type="OrthoDB" id="6380398at2759"/>
<evidence type="ECO:0000313" key="23">
    <source>
        <dbReference type="Proteomes" id="UP000261560"/>
    </source>
</evidence>
<accession>A0A3B3CDT3</accession>
<evidence type="ECO:0000259" key="19">
    <source>
        <dbReference type="PROSITE" id="PS50240"/>
    </source>
</evidence>
<dbReference type="PROSITE" id="PS50026">
    <property type="entry name" value="EGF_3"/>
    <property type="match status" value="1"/>
</dbReference>
<dbReference type="SUPFAM" id="SSF50494">
    <property type="entry name" value="Trypsin-like serine proteases"/>
    <property type="match status" value="1"/>
</dbReference>
<dbReference type="PROSITE" id="PS00134">
    <property type="entry name" value="TRYPSIN_HIS"/>
    <property type="match status" value="1"/>
</dbReference>
<feature type="signal peptide" evidence="17">
    <location>
        <begin position="1"/>
        <end position="17"/>
    </location>
</feature>
<evidence type="ECO:0000256" key="14">
    <source>
        <dbReference type="PIRSR" id="PIRSR001143-1"/>
    </source>
</evidence>
<evidence type="ECO:0000256" key="2">
    <source>
        <dbReference type="ARBA" id="ARBA00004613"/>
    </source>
</evidence>
<feature type="active site" description="Charge relay system" evidence="14">
    <location>
        <position position="429"/>
    </location>
</feature>
<evidence type="ECO:0000313" key="22">
    <source>
        <dbReference type="Ensembl" id="ENSOMEP00000016086.1"/>
    </source>
</evidence>
<feature type="active site" description="Charge relay system" evidence="14">
    <location>
        <position position="286"/>
    </location>
</feature>
<evidence type="ECO:0000256" key="3">
    <source>
        <dbReference type="ARBA" id="ARBA00012181"/>
    </source>
</evidence>
<feature type="disulfide bond" evidence="15">
    <location>
        <begin position="107"/>
        <end position="116"/>
    </location>
</feature>
<dbReference type="EMBL" id="WKFB01000124">
    <property type="protein sequence ID" value="KAF6734922.1"/>
    <property type="molecule type" value="Genomic_DNA"/>
</dbReference>
<keyword evidence="13" id="KW-0325">Glycoprotein</keyword>
<dbReference type="GO" id="GO:0006508">
    <property type="term" value="P:proteolysis"/>
    <property type="evidence" value="ECO:0007669"/>
    <property type="project" value="UniProtKB-KW"/>
</dbReference>
<evidence type="ECO:0000256" key="7">
    <source>
        <dbReference type="ARBA" id="ARBA00022670"/>
    </source>
</evidence>
<dbReference type="Pfam" id="PF00089">
    <property type="entry name" value="Trypsin"/>
    <property type="match status" value="1"/>
</dbReference>
<dbReference type="PROSITE" id="PS00010">
    <property type="entry name" value="ASX_HYDROXYL"/>
    <property type="match status" value="1"/>
</dbReference>
<dbReference type="CDD" id="cd00054">
    <property type="entry name" value="EGF_CA"/>
    <property type="match status" value="1"/>
</dbReference>
<dbReference type="SMART" id="SM00181">
    <property type="entry name" value="EGF"/>
    <property type="match status" value="2"/>
</dbReference>